<dbReference type="Proteomes" id="UP000323225">
    <property type="component" value="Unassembled WGS sequence"/>
</dbReference>
<dbReference type="AlphaFoldDB" id="A0A5Q6PKC6"/>
<evidence type="ECO:0000313" key="2">
    <source>
        <dbReference type="Proteomes" id="UP000323225"/>
    </source>
</evidence>
<accession>A0A5Q6PKC6</accession>
<evidence type="ECO:0000313" key="1">
    <source>
        <dbReference type="EMBL" id="KAA1255110.1"/>
    </source>
</evidence>
<protein>
    <submittedName>
        <fullName evidence="1">Uncharacterized protein</fullName>
    </submittedName>
</protein>
<proteinExistence type="predicted"/>
<name>A0A5Q6PKC6_VIBCL</name>
<dbReference type="EMBL" id="VUAA01000007">
    <property type="protein sequence ID" value="KAA1255110.1"/>
    <property type="molecule type" value="Genomic_DNA"/>
</dbReference>
<sequence>MSNYNALLAKASYVEHGQNKEILNGWKFEEVESGKYIVTRSNGTKVEPPSASEEASNDHCLLKVGDELPKVGVIAQDETGDLIIGDYKIQKGKDLLFGWSAKKSTGKSYKVTDPSGKQHIAKVGEYFIPMNGVIELDDFGNIAVPGGNSIRVLKKTYEIELKVQNKRENEGFSCYINIKEKNKSTNGKDGTKGVFYPAKNTKAAYFTELYGGEEIITAYFHPTDEINKVITETLTHEQALKVKKIKEKINIVLSECKQFNIDPNEHQEYYFLREELLDINKESKKYPMDVTTGYRAFGLQPVKEKNQTTGYSR</sequence>
<comment type="caution">
    <text evidence="1">The sequence shown here is derived from an EMBL/GenBank/DDBJ whole genome shotgun (WGS) entry which is preliminary data.</text>
</comment>
<organism evidence="1 2">
    <name type="scientific">Vibrio cholerae</name>
    <dbReference type="NCBI Taxonomy" id="666"/>
    <lineage>
        <taxon>Bacteria</taxon>
        <taxon>Pseudomonadati</taxon>
        <taxon>Pseudomonadota</taxon>
        <taxon>Gammaproteobacteria</taxon>
        <taxon>Vibrionales</taxon>
        <taxon>Vibrionaceae</taxon>
        <taxon>Vibrio</taxon>
    </lineage>
</organism>
<reference evidence="1 2" key="1">
    <citation type="submission" date="2019-09" db="EMBL/GenBank/DDBJ databases">
        <authorList>
            <person name="Kritzky A."/>
            <person name="Schelkanova E.Y."/>
            <person name="Alkhova Z.V."/>
            <person name="Smirnova N.I."/>
        </authorList>
    </citation>
    <scope>NUCLEOTIDE SEQUENCE [LARGE SCALE GENOMIC DNA]</scope>
    <source>
        <strain evidence="1 2">M1526</strain>
    </source>
</reference>
<gene>
    <name evidence="1" type="ORF">F0M16_07790</name>
</gene>